<dbReference type="PRINTS" id="PR00756">
    <property type="entry name" value="ALADIPTASE"/>
</dbReference>
<keyword evidence="6 10" id="KW-0482">Metalloprotease</keyword>
<feature type="active site" description="Proton acceptor" evidence="7">
    <location>
        <position position="327"/>
    </location>
</feature>
<evidence type="ECO:0000256" key="10">
    <source>
        <dbReference type="RuleBase" id="RU364040"/>
    </source>
</evidence>
<dbReference type="InterPro" id="IPR045357">
    <property type="entry name" value="Aminopeptidase_N-like_N"/>
</dbReference>
<feature type="domain" description="ERAP1-like C-terminal" evidence="12">
    <location>
        <begin position="560"/>
        <end position="917"/>
    </location>
</feature>
<evidence type="ECO:0000256" key="2">
    <source>
        <dbReference type="ARBA" id="ARBA00022670"/>
    </source>
</evidence>
<dbReference type="AlphaFoldDB" id="A0A0W0D511"/>
<dbReference type="Gene3D" id="2.60.40.1910">
    <property type="match status" value="1"/>
</dbReference>
<feature type="domain" description="Peptidase M1 membrane alanine aminopeptidase" evidence="11">
    <location>
        <begin position="253"/>
        <end position="487"/>
    </location>
</feature>
<dbReference type="GO" id="GO:0005854">
    <property type="term" value="C:nascent polypeptide-associated complex"/>
    <property type="evidence" value="ECO:0007669"/>
    <property type="project" value="EnsemblFungi"/>
</dbReference>
<dbReference type="VEuPathDB" id="FungiDB:GWK60_L06787"/>
<comment type="caution">
    <text evidence="15">The sequence shown here is derived from an EMBL/GenBank/DDBJ whole genome shotgun (WGS) entry which is preliminary data.</text>
</comment>
<dbReference type="VEuPathDB" id="FungiDB:GVI51_L08305"/>
<dbReference type="EMBL" id="LLZZ01000167">
    <property type="protein sequence ID" value="KTA96770.1"/>
    <property type="molecule type" value="Genomic_DNA"/>
</dbReference>
<feature type="site" description="Transition state stabilizer" evidence="9">
    <location>
        <position position="420"/>
    </location>
</feature>
<dbReference type="GO" id="GO:0043171">
    <property type="term" value="P:peptide catabolic process"/>
    <property type="evidence" value="ECO:0007669"/>
    <property type="project" value="TreeGrafter"/>
</dbReference>
<evidence type="ECO:0000256" key="9">
    <source>
        <dbReference type="PIRSR" id="PIRSR634016-4"/>
    </source>
</evidence>
<dbReference type="Gene3D" id="1.25.50.20">
    <property type="match status" value="1"/>
</dbReference>
<reference evidence="15 16" key="1">
    <citation type="submission" date="2015-10" db="EMBL/GenBank/DDBJ databases">
        <title>Draft genomes sequences of Candida glabrata isolates 1A, 1B, 2A, 2B, 3A and 3B.</title>
        <authorList>
            <person name="Haavelsrud O.E."/>
            <person name="Gaustad P."/>
        </authorList>
    </citation>
    <scope>NUCLEOTIDE SEQUENCE [LARGE SCALE GENOMIC DNA]</scope>
    <source>
        <strain evidence="15">910700640</strain>
    </source>
</reference>
<dbReference type="InterPro" id="IPR014782">
    <property type="entry name" value="Peptidase_M1_dom"/>
</dbReference>
<feature type="transmembrane region" description="Helical" evidence="10">
    <location>
        <begin position="724"/>
        <end position="748"/>
    </location>
</feature>
<evidence type="ECO:0000259" key="13">
    <source>
        <dbReference type="Pfam" id="PF17900"/>
    </source>
</evidence>
<dbReference type="EMBL" id="LLZZ01000153">
    <property type="protein sequence ID" value="KTA98399.1"/>
    <property type="molecule type" value="Genomic_DNA"/>
</dbReference>
<comment type="similarity">
    <text evidence="1 10">Belongs to the peptidase M1 family.</text>
</comment>
<feature type="domain" description="Aminopeptidase N-like N-terminal" evidence="13">
    <location>
        <begin position="12"/>
        <end position="216"/>
    </location>
</feature>
<feature type="binding site" evidence="8">
    <location>
        <position position="349"/>
    </location>
    <ligand>
        <name>Zn(2+)</name>
        <dbReference type="ChEBI" id="CHEBI:29105"/>
        <note>catalytic</note>
    </ligand>
</feature>
<keyword evidence="4 10" id="KW-0378">Hydrolase</keyword>
<dbReference type="Gene3D" id="2.60.40.1730">
    <property type="entry name" value="tricorn interacting facor f3 domain"/>
    <property type="match status" value="1"/>
</dbReference>
<keyword evidence="10" id="KW-1133">Transmembrane helix</keyword>
<name>A0A0W0D511_CANGB</name>
<keyword evidence="5 8" id="KW-0862">Zinc</keyword>
<accession>A0A0W0D511</accession>
<dbReference type="VEuPathDB" id="FungiDB:B1J91_L08360g"/>
<dbReference type="InterPro" id="IPR034016">
    <property type="entry name" value="M1_APN-typ"/>
</dbReference>
<keyword evidence="2 10" id="KW-0645">Protease</keyword>
<evidence type="ECO:0000256" key="6">
    <source>
        <dbReference type="ARBA" id="ARBA00023049"/>
    </source>
</evidence>
<dbReference type="InterPro" id="IPR027268">
    <property type="entry name" value="Peptidase_M4/M1_CTD_sf"/>
</dbReference>
<dbReference type="GO" id="GO:0006508">
    <property type="term" value="P:proteolysis"/>
    <property type="evidence" value="ECO:0007669"/>
    <property type="project" value="UniProtKB-KW"/>
</dbReference>
<evidence type="ECO:0000256" key="8">
    <source>
        <dbReference type="PIRSR" id="PIRSR634016-3"/>
    </source>
</evidence>
<evidence type="ECO:0000313" key="16">
    <source>
        <dbReference type="Proteomes" id="UP000054886"/>
    </source>
</evidence>
<feature type="binding site" evidence="8">
    <location>
        <position position="330"/>
    </location>
    <ligand>
        <name>Zn(2+)</name>
        <dbReference type="ChEBI" id="CHEBI:29105"/>
        <note>catalytic</note>
    </ligand>
</feature>
<dbReference type="SUPFAM" id="SSF63737">
    <property type="entry name" value="Leukotriene A4 hydrolase N-terminal domain"/>
    <property type="match status" value="1"/>
</dbReference>
<evidence type="ECO:0000259" key="11">
    <source>
        <dbReference type="Pfam" id="PF01433"/>
    </source>
</evidence>
<comment type="cofactor">
    <cofactor evidence="8 10">
        <name>Zn(2+)</name>
        <dbReference type="ChEBI" id="CHEBI:29105"/>
    </cofactor>
    <text evidence="8 10">Binds 1 zinc ion per subunit.</text>
</comment>
<evidence type="ECO:0000259" key="12">
    <source>
        <dbReference type="Pfam" id="PF11838"/>
    </source>
</evidence>
<organism evidence="15 16">
    <name type="scientific">Candida glabrata</name>
    <name type="common">Yeast</name>
    <name type="synonym">Torulopsis glabrata</name>
    <dbReference type="NCBI Taxonomy" id="5478"/>
    <lineage>
        <taxon>Eukaryota</taxon>
        <taxon>Fungi</taxon>
        <taxon>Dikarya</taxon>
        <taxon>Ascomycota</taxon>
        <taxon>Saccharomycotina</taxon>
        <taxon>Saccharomycetes</taxon>
        <taxon>Saccharomycetales</taxon>
        <taxon>Saccharomycetaceae</taxon>
        <taxon>Nakaseomyces</taxon>
    </lineage>
</organism>
<dbReference type="PANTHER" id="PTHR11533">
    <property type="entry name" value="PROTEASE M1 ZINC METALLOPROTEASE"/>
    <property type="match status" value="1"/>
</dbReference>
<dbReference type="Pfam" id="PF01433">
    <property type="entry name" value="Peptidase_M1"/>
    <property type="match status" value="1"/>
</dbReference>
<protein>
    <recommendedName>
        <fullName evidence="10">Aminopeptidase</fullName>
        <ecNumber evidence="10">3.4.11.-</ecNumber>
    </recommendedName>
</protein>
<dbReference type="SUPFAM" id="SSF55486">
    <property type="entry name" value="Metalloproteases ('zincins'), catalytic domain"/>
    <property type="match status" value="1"/>
</dbReference>
<dbReference type="PANTHER" id="PTHR11533:SF299">
    <property type="entry name" value="AMINOPEPTIDASE"/>
    <property type="match status" value="1"/>
</dbReference>
<dbReference type="InterPro" id="IPR001930">
    <property type="entry name" value="Peptidase_M1"/>
</dbReference>
<dbReference type="Pfam" id="PF11838">
    <property type="entry name" value="ERAP1_C"/>
    <property type="match status" value="1"/>
</dbReference>
<dbReference type="Gene3D" id="1.10.390.10">
    <property type="entry name" value="Neutral Protease Domain 2"/>
    <property type="match status" value="1"/>
</dbReference>
<evidence type="ECO:0000256" key="7">
    <source>
        <dbReference type="PIRSR" id="PIRSR634016-1"/>
    </source>
</evidence>
<evidence type="ECO:0000256" key="5">
    <source>
        <dbReference type="ARBA" id="ARBA00022833"/>
    </source>
</evidence>
<dbReference type="GO" id="GO:0042254">
    <property type="term" value="P:ribosome biogenesis"/>
    <property type="evidence" value="ECO:0007669"/>
    <property type="project" value="EnsemblFungi"/>
</dbReference>
<dbReference type="CDD" id="cd09601">
    <property type="entry name" value="M1_APN-Q_like"/>
    <property type="match status" value="1"/>
</dbReference>
<evidence type="ECO:0000256" key="4">
    <source>
        <dbReference type="ARBA" id="ARBA00022801"/>
    </source>
</evidence>
<proteinExistence type="inferred from homology"/>
<dbReference type="GO" id="GO:1990593">
    <property type="term" value="F:nascent polypeptide-associated complex binding"/>
    <property type="evidence" value="ECO:0007669"/>
    <property type="project" value="EnsemblFungi"/>
</dbReference>
<keyword evidence="3 8" id="KW-0479">Metal-binding</keyword>
<evidence type="ECO:0000313" key="15">
    <source>
        <dbReference type="EMBL" id="KTA98399.1"/>
    </source>
</evidence>
<dbReference type="InterPro" id="IPR050344">
    <property type="entry name" value="Peptidase_M1_aminopeptidases"/>
</dbReference>
<dbReference type="GO" id="GO:0016020">
    <property type="term" value="C:membrane"/>
    <property type="evidence" value="ECO:0007669"/>
    <property type="project" value="TreeGrafter"/>
</dbReference>
<keyword evidence="10" id="KW-0812">Transmembrane</keyword>
<dbReference type="GO" id="GO:0070006">
    <property type="term" value="F:metalloaminopeptidase activity"/>
    <property type="evidence" value="ECO:0007669"/>
    <property type="project" value="TreeGrafter"/>
</dbReference>
<dbReference type="InterPro" id="IPR024571">
    <property type="entry name" value="ERAP1-like_C_dom"/>
</dbReference>
<feature type="binding site" evidence="8">
    <location>
        <position position="326"/>
    </location>
    <ligand>
        <name>Zn(2+)</name>
        <dbReference type="ChEBI" id="CHEBI:29105"/>
        <note>catalytic</note>
    </ligand>
</feature>
<dbReference type="EC" id="3.4.11.-" evidence="10"/>
<sequence length="946" mass="107654">MEEHLSMGSVFPVHYGLQIEIDPAKANFKGEEQLQLNVRNSDNINFPKQFTLHGTDLVVLSAELMDDSTGTNFDEFEITYKKEEQEIVLKHDMDNLSISNNAALKIKYIGKLNDIKTHQDKTTGVFKTNYMGGYHDDQKSNNIVISTHCQPTFARSIFPCFDELSSKTTFQLSLTSLSRFSAISNSKVLKTEERADGGQELKTTHFEKTPLLPASLFGFSIGDFRKINTVTEFDGISTEIGIYSPWRVEEATYSLDIMKKYIPLLSSYFNFSYPSSKLDIVLLPFLSDMAMENFGMISIQAAHLLISPSMLANEEVRKQLHQLVVHELVHQWIGNYISFDSWSHLWFNESFATWCSSHILEENGDLADYWNSIDYIENQLQPSIERDSDIAAQSIVEMAKHSEKSLRNVYTHEIFDAHSYNKGIALLRCFQLTVGSDMFRKAFQEIFREMKEGNEHFHKSAIKPIDIFNKIGSFLKSENIPKFYTSWTRTSGVPIVSVEELDGKTKLIQHRYIPYSHGSEADHEDIPYYVPMFSILADGSKDKKNILLTDRSLTIDNTILMLNHNGQGYFRVSYESETIYDTVVENLQNSKLDDNNLKTILIDLAYFIGDKKYQKDVHIKGLFKILSAFAANSSVIVEDYWCGLSTALDIVRRIHSTLGAAQKAKLANKIVDPLFRAMKWPQQNFATEMASMESNETKVRGDILYLLQDVKDINHGVYSLADNYFKAIMTGPASSIPIGLIGGVFLLVSKRFKNVKQWKKLFELVKSSRGIASHIFQTFDSKTHTDISVIIQNIAIENLACSRNEEIIRKVLNFVATNIESNGVSRALYGLHNIGTRSTINDNGKEVGQQVRDVAWQWLESNYDLWARKAMREGSQTAENLSKELDGIILYIFEMFRDSEGKVDKFILRKEELLGVEKIHLAQIWLTVKETTSSNKIIAGSVKALL</sequence>
<dbReference type="Proteomes" id="UP000054886">
    <property type="component" value="Unassembled WGS sequence"/>
</dbReference>
<evidence type="ECO:0000256" key="3">
    <source>
        <dbReference type="ARBA" id="ARBA00022723"/>
    </source>
</evidence>
<dbReference type="GO" id="GO:2000765">
    <property type="term" value="P:regulation of cytoplasmic translation"/>
    <property type="evidence" value="ECO:0007669"/>
    <property type="project" value="EnsemblFungi"/>
</dbReference>
<dbReference type="InterPro" id="IPR042097">
    <property type="entry name" value="Aminopeptidase_N-like_N_sf"/>
</dbReference>
<dbReference type="Pfam" id="PF17900">
    <property type="entry name" value="Peptidase_M1_N"/>
    <property type="match status" value="1"/>
</dbReference>
<dbReference type="GO" id="GO:0042277">
    <property type="term" value="F:peptide binding"/>
    <property type="evidence" value="ECO:0007669"/>
    <property type="project" value="TreeGrafter"/>
</dbReference>
<evidence type="ECO:0000256" key="1">
    <source>
        <dbReference type="ARBA" id="ARBA00010136"/>
    </source>
</evidence>
<dbReference type="VEuPathDB" id="FungiDB:CAGL0L08360g"/>
<evidence type="ECO:0000313" key="14">
    <source>
        <dbReference type="EMBL" id="KTA96770.1"/>
    </source>
</evidence>
<keyword evidence="10" id="KW-0031">Aminopeptidase</keyword>
<dbReference type="GO" id="GO:0008270">
    <property type="term" value="F:zinc ion binding"/>
    <property type="evidence" value="ECO:0007669"/>
    <property type="project" value="UniProtKB-UniRule"/>
</dbReference>
<gene>
    <name evidence="15" type="ORF">AO440_005178</name>
    <name evidence="14" type="ORF">AO440_005357</name>
</gene>
<keyword evidence="10" id="KW-0472">Membrane</keyword>